<dbReference type="EMBL" id="BGPR01052228">
    <property type="protein sequence ID" value="GBO29095.1"/>
    <property type="molecule type" value="Genomic_DNA"/>
</dbReference>
<sequence length="120" mass="13336">MIICDPGFAERDSHIGISSECEESLWRLDPKQLQEPVTGSKTVTGTCYRTRPVTGQLQDLLQEETVTGQESCNSYRNLLQDPVTVSCLLDCYCPTDRIVKFLSFGSCYPVCITVILSVGH</sequence>
<proteinExistence type="predicted"/>
<name>A0A4Y2VW30_ARAVE</name>
<dbReference type="AlphaFoldDB" id="A0A4Y2VW30"/>
<evidence type="ECO:0000313" key="1">
    <source>
        <dbReference type="EMBL" id="GBO29095.1"/>
    </source>
</evidence>
<dbReference type="Proteomes" id="UP000499080">
    <property type="component" value="Unassembled WGS sequence"/>
</dbReference>
<evidence type="ECO:0000313" key="2">
    <source>
        <dbReference type="Proteomes" id="UP000499080"/>
    </source>
</evidence>
<accession>A0A4Y2VW30</accession>
<keyword evidence="2" id="KW-1185">Reference proteome</keyword>
<organism evidence="1 2">
    <name type="scientific">Araneus ventricosus</name>
    <name type="common">Orbweaver spider</name>
    <name type="synonym">Epeira ventricosa</name>
    <dbReference type="NCBI Taxonomy" id="182803"/>
    <lineage>
        <taxon>Eukaryota</taxon>
        <taxon>Metazoa</taxon>
        <taxon>Ecdysozoa</taxon>
        <taxon>Arthropoda</taxon>
        <taxon>Chelicerata</taxon>
        <taxon>Arachnida</taxon>
        <taxon>Araneae</taxon>
        <taxon>Araneomorphae</taxon>
        <taxon>Entelegynae</taxon>
        <taxon>Araneoidea</taxon>
        <taxon>Araneidae</taxon>
        <taxon>Araneus</taxon>
    </lineage>
</organism>
<protein>
    <submittedName>
        <fullName evidence="1">Uncharacterized protein</fullName>
    </submittedName>
</protein>
<gene>
    <name evidence="1" type="ORF">AVEN_46617_1</name>
</gene>
<comment type="caution">
    <text evidence="1">The sequence shown here is derived from an EMBL/GenBank/DDBJ whole genome shotgun (WGS) entry which is preliminary data.</text>
</comment>
<reference evidence="1 2" key="1">
    <citation type="journal article" date="2019" name="Sci. Rep.">
        <title>Orb-weaving spider Araneus ventricosus genome elucidates the spidroin gene catalogue.</title>
        <authorList>
            <person name="Kono N."/>
            <person name="Nakamura H."/>
            <person name="Ohtoshi R."/>
            <person name="Moran D.A.P."/>
            <person name="Shinohara A."/>
            <person name="Yoshida Y."/>
            <person name="Fujiwara M."/>
            <person name="Mori M."/>
            <person name="Tomita M."/>
            <person name="Arakawa K."/>
        </authorList>
    </citation>
    <scope>NUCLEOTIDE SEQUENCE [LARGE SCALE GENOMIC DNA]</scope>
</reference>